<evidence type="ECO:0000256" key="1">
    <source>
        <dbReference type="SAM" id="Phobius"/>
    </source>
</evidence>
<dbReference type="AlphaFoldDB" id="A0AB39PE17"/>
<proteinExistence type="predicted"/>
<keyword evidence="1" id="KW-0812">Transmembrane</keyword>
<reference evidence="2" key="1">
    <citation type="submission" date="2024-07" db="EMBL/GenBank/DDBJ databases">
        <authorList>
            <person name="Yu S.T."/>
        </authorList>
    </citation>
    <scope>NUCLEOTIDE SEQUENCE</scope>
    <source>
        <strain evidence="2">R21</strain>
    </source>
</reference>
<name>A0AB39PE17_9ACTN</name>
<feature type="transmembrane region" description="Helical" evidence="1">
    <location>
        <begin position="20"/>
        <end position="39"/>
    </location>
</feature>
<gene>
    <name evidence="2" type="ORF">AB5J56_28350</name>
</gene>
<dbReference type="Pfam" id="PF14079">
    <property type="entry name" value="DUF4260"/>
    <property type="match status" value="1"/>
</dbReference>
<keyword evidence="1" id="KW-0472">Membrane</keyword>
<dbReference type="EMBL" id="CP163435">
    <property type="protein sequence ID" value="XDQ28361.1"/>
    <property type="molecule type" value="Genomic_DNA"/>
</dbReference>
<sequence length="146" mass="15910">MAQHTSPRTPQGPTRTSTSAPVRAAWGVLGAFLLVWSVFEAVKHGGWVIPLAVLGLIAPDLTFFIAKSEWTQPGRLPKRAVPAYNLMHRPITPVVWMVLSTVVTGGKPEANAAPFTLGLMWLTHIALDRAMGYGLRSREGWQRTAA</sequence>
<accession>A0AB39PE17</accession>
<dbReference type="RefSeq" id="WP_369236319.1">
    <property type="nucleotide sequence ID" value="NZ_CP163435.1"/>
</dbReference>
<feature type="transmembrane region" description="Helical" evidence="1">
    <location>
        <begin position="45"/>
        <end position="66"/>
    </location>
</feature>
<dbReference type="InterPro" id="IPR025356">
    <property type="entry name" value="DUF4260"/>
</dbReference>
<keyword evidence="1" id="KW-1133">Transmembrane helix</keyword>
<organism evidence="2">
    <name type="scientific">Streptomyces sp. R21</name>
    <dbReference type="NCBI Taxonomy" id="3238627"/>
    <lineage>
        <taxon>Bacteria</taxon>
        <taxon>Bacillati</taxon>
        <taxon>Actinomycetota</taxon>
        <taxon>Actinomycetes</taxon>
        <taxon>Kitasatosporales</taxon>
        <taxon>Streptomycetaceae</taxon>
        <taxon>Streptomyces</taxon>
    </lineage>
</organism>
<evidence type="ECO:0000313" key="2">
    <source>
        <dbReference type="EMBL" id="XDQ28361.1"/>
    </source>
</evidence>
<protein>
    <submittedName>
        <fullName evidence="2">DUF4260 family protein</fullName>
    </submittedName>
</protein>